<reference evidence="2 3" key="1">
    <citation type="journal article" date="2014" name="Am. J. Bot.">
        <title>Genome assembly and annotation for red clover (Trifolium pratense; Fabaceae).</title>
        <authorList>
            <person name="Istvanek J."/>
            <person name="Jaros M."/>
            <person name="Krenek A."/>
            <person name="Repkova J."/>
        </authorList>
    </citation>
    <scope>NUCLEOTIDE SEQUENCE [LARGE SCALE GENOMIC DNA]</scope>
    <source>
        <strain evidence="3">cv. Tatra</strain>
        <tissue evidence="2">Young leaves</tissue>
    </source>
</reference>
<accession>A0A2K3N070</accession>
<dbReference type="AlphaFoldDB" id="A0A2K3N070"/>
<evidence type="ECO:0000313" key="2">
    <source>
        <dbReference type="EMBL" id="PNX96441.1"/>
    </source>
</evidence>
<comment type="caution">
    <text evidence="2">The sequence shown here is derived from an EMBL/GenBank/DDBJ whole genome shotgun (WGS) entry which is preliminary data.</text>
</comment>
<dbReference type="Proteomes" id="UP000236291">
    <property type="component" value="Unassembled WGS sequence"/>
</dbReference>
<evidence type="ECO:0000256" key="1">
    <source>
        <dbReference type="SAM" id="MobiDB-lite"/>
    </source>
</evidence>
<sequence length="135" mass="15885">MENEHEKNPSVLLDSEFKASTSKDLPCEQKHSDDDTSAEAQDESESFSDIDDEEVERYLCNEQEKHYRRLMWEREYQDFHEANWNAALLLFCLHRNDGETTSDLREEATLKTRLDAMEMICDSRDLVFLVLCSKV</sequence>
<organism evidence="2 3">
    <name type="scientific">Trifolium pratense</name>
    <name type="common">Red clover</name>
    <dbReference type="NCBI Taxonomy" id="57577"/>
    <lineage>
        <taxon>Eukaryota</taxon>
        <taxon>Viridiplantae</taxon>
        <taxon>Streptophyta</taxon>
        <taxon>Embryophyta</taxon>
        <taxon>Tracheophyta</taxon>
        <taxon>Spermatophyta</taxon>
        <taxon>Magnoliopsida</taxon>
        <taxon>eudicotyledons</taxon>
        <taxon>Gunneridae</taxon>
        <taxon>Pentapetalae</taxon>
        <taxon>rosids</taxon>
        <taxon>fabids</taxon>
        <taxon>Fabales</taxon>
        <taxon>Fabaceae</taxon>
        <taxon>Papilionoideae</taxon>
        <taxon>50 kb inversion clade</taxon>
        <taxon>NPAAA clade</taxon>
        <taxon>Hologalegina</taxon>
        <taxon>IRL clade</taxon>
        <taxon>Trifolieae</taxon>
        <taxon>Trifolium</taxon>
    </lineage>
</organism>
<feature type="region of interest" description="Disordered" evidence="1">
    <location>
        <begin position="1"/>
        <end position="53"/>
    </location>
</feature>
<proteinExistence type="predicted"/>
<protein>
    <submittedName>
        <fullName evidence="2">Brf1-like TBP-binding</fullName>
    </submittedName>
</protein>
<feature type="compositionally biased region" description="Basic and acidic residues" evidence="1">
    <location>
        <begin position="25"/>
        <end position="34"/>
    </location>
</feature>
<gene>
    <name evidence="2" type="ORF">L195_g019647</name>
</gene>
<name>A0A2K3N070_TRIPR</name>
<feature type="compositionally biased region" description="Acidic residues" evidence="1">
    <location>
        <begin position="35"/>
        <end position="53"/>
    </location>
</feature>
<reference evidence="2 3" key="2">
    <citation type="journal article" date="2017" name="Front. Plant Sci.">
        <title>Gene Classification and Mining of Molecular Markers Useful in Red Clover (Trifolium pratense) Breeding.</title>
        <authorList>
            <person name="Istvanek J."/>
            <person name="Dluhosova J."/>
            <person name="Dluhos P."/>
            <person name="Patkova L."/>
            <person name="Nedelnik J."/>
            <person name="Repkova J."/>
        </authorList>
    </citation>
    <scope>NUCLEOTIDE SEQUENCE [LARGE SCALE GENOMIC DNA]</scope>
    <source>
        <strain evidence="3">cv. Tatra</strain>
        <tissue evidence="2">Young leaves</tissue>
    </source>
</reference>
<evidence type="ECO:0000313" key="3">
    <source>
        <dbReference type="Proteomes" id="UP000236291"/>
    </source>
</evidence>
<dbReference type="Gene3D" id="1.20.5.650">
    <property type="entry name" value="Single helix bin"/>
    <property type="match status" value="1"/>
</dbReference>
<dbReference type="EMBL" id="ASHM01014509">
    <property type="protein sequence ID" value="PNX96441.1"/>
    <property type="molecule type" value="Genomic_DNA"/>
</dbReference>